<proteinExistence type="inferred from homology"/>
<reference evidence="11" key="1">
    <citation type="submission" date="2011-12" db="EMBL/GenBank/DDBJ databases">
        <title>The Draft Genome of Lepisosteus oculatus.</title>
        <authorList>
            <consortium name="The Broad Institute Genome Assembly &amp; Analysis Group"/>
            <consortium name="Computational R&amp;D Group"/>
            <consortium name="and Sequencing Platform"/>
            <person name="Di Palma F."/>
            <person name="Alfoldi J."/>
            <person name="Johnson J."/>
            <person name="Berlin A."/>
            <person name="Gnerre S."/>
            <person name="Jaffe D."/>
            <person name="MacCallum I."/>
            <person name="Young S."/>
            <person name="Walker B.J."/>
            <person name="Lander E.S."/>
            <person name="Lindblad-Toh K."/>
        </authorList>
    </citation>
    <scope>NUCLEOTIDE SEQUENCE [LARGE SCALE GENOMIC DNA]</scope>
</reference>
<dbReference type="PANTHER" id="PTHR32178">
    <property type="entry name" value="FAM187"/>
    <property type="match status" value="1"/>
</dbReference>
<dbReference type="eggNOG" id="ENOG502S0YJ">
    <property type="taxonomic scope" value="Eukaryota"/>
</dbReference>
<dbReference type="InterPro" id="IPR007110">
    <property type="entry name" value="Ig-like_dom"/>
</dbReference>
<reference evidence="10" key="2">
    <citation type="submission" date="2025-08" db="UniProtKB">
        <authorList>
            <consortium name="Ensembl"/>
        </authorList>
    </citation>
    <scope>IDENTIFICATION</scope>
</reference>
<dbReference type="Bgee" id="ENSLOCG00000005205">
    <property type="expression patterns" value="Expressed in testis and 4 other cell types or tissues"/>
</dbReference>
<feature type="domain" description="Ig-like" evidence="9">
    <location>
        <begin position="217"/>
        <end position="312"/>
    </location>
</feature>
<comment type="similarity">
    <text evidence="2">Belongs to the FAM187 family.</text>
</comment>
<dbReference type="AlphaFoldDB" id="W5MD05"/>
<dbReference type="InParanoid" id="W5MD05"/>
<dbReference type="STRING" id="7918.ENSLOCP00000006264"/>
<evidence type="ECO:0000259" key="9">
    <source>
        <dbReference type="PROSITE" id="PS50835"/>
    </source>
</evidence>
<feature type="chain" id="PRO_5012045445" description="Ig-like domain-containing protein" evidence="8">
    <location>
        <begin position="16"/>
        <end position="312"/>
    </location>
</feature>
<protein>
    <recommendedName>
        <fullName evidence="9">Ig-like domain-containing protein</fullName>
    </recommendedName>
</protein>
<dbReference type="HOGENOM" id="CLU_054403_0_0_1"/>
<dbReference type="Proteomes" id="UP000018468">
    <property type="component" value="Linkage group LG24"/>
</dbReference>
<dbReference type="InterPro" id="IPR003598">
    <property type="entry name" value="Ig_sub2"/>
</dbReference>
<keyword evidence="7" id="KW-0325">Glycoprotein</keyword>
<name>W5MD05_LEPOC</name>
<dbReference type="PROSITE" id="PS50835">
    <property type="entry name" value="IG_LIKE"/>
    <property type="match status" value="2"/>
</dbReference>
<sequence length="312" mass="34515">IPPFLFLFVIANVSAQGDTVWPCPENRPCQAAFVSHNPVFLGCRNPPGRAEVSWLYANFSAGEKELVELFAGGLSQAKLAREDLELMEPLPSDSGFFRCQAGDSVLADYEIDFQDAQQLRVTYTAQGQAPLWNHTAGSGTGEQVLLYTRWSAWQSCDRCGQEPGERKRVGLCYVRFPGSDSNRGLPCGLARLKLGESGPALRRGPQLHIQSCWDVCPNTLHRQKAIPFLLEDTIITEPHVPVWLKCPKASIYSPVYWQRRGASLTRVSLLRENGSHSLDTQTGGGIYHISRTSPADVGVYRCFVSRAVTGEF</sequence>
<evidence type="ECO:0000256" key="1">
    <source>
        <dbReference type="ARBA" id="ARBA00004479"/>
    </source>
</evidence>
<dbReference type="EMBL" id="AHAT01019544">
    <property type="status" value="NOT_ANNOTATED_CDS"/>
    <property type="molecule type" value="Genomic_DNA"/>
</dbReference>
<evidence type="ECO:0000256" key="6">
    <source>
        <dbReference type="ARBA" id="ARBA00023136"/>
    </source>
</evidence>
<dbReference type="OMA" id="EACHVQC"/>
<dbReference type="SUPFAM" id="SSF48726">
    <property type="entry name" value="Immunoglobulin"/>
    <property type="match status" value="1"/>
</dbReference>
<evidence type="ECO:0000256" key="4">
    <source>
        <dbReference type="ARBA" id="ARBA00022729"/>
    </source>
</evidence>
<keyword evidence="11" id="KW-1185">Reference proteome</keyword>
<evidence type="ECO:0000256" key="8">
    <source>
        <dbReference type="SAM" id="SignalP"/>
    </source>
</evidence>
<feature type="domain" description="Ig-like" evidence="9">
    <location>
        <begin position="3"/>
        <end position="112"/>
    </location>
</feature>
<evidence type="ECO:0000313" key="11">
    <source>
        <dbReference type="Proteomes" id="UP000018468"/>
    </source>
</evidence>
<comment type="subcellular location">
    <subcellularLocation>
        <location evidence="1">Membrane</location>
        <topology evidence="1">Single-pass type I membrane protein</topology>
    </subcellularLocation>
</comment>
<dbReference type="InterPro" id="IPR039311">
    <property type="entry name" value="FAM187A/B"/>
</dbReference>
<dbReference type="PANTHER" id="PTHR32178:SF8">
    <property type="entry name" value="PROTEIN FAM187B"/>
    <property type="match status" value="1"/>
</dbReference>
<evidence type="ECO:0000313" key="10">
    <source>
        <dbReference type="Ensembl" id="ENSLOCP00000006264.1"/>
    </source>
</evidence>
<dbReference type="SMART" id="SM00408">
    <property type="entry name" value="IGc2"/>
    <property type="match status" value="2"/>
</dbReference>
<dbReference type="Ensembl" id="ENSLOCT00000006272.1">
    <property type="protein sequence ID" value="ENSLOCP00000006264.1"/>
    <property type="gene ID" value="ENSLOCG00000005205.1"/>
</dbReference>
<dbReference type="InterPro" id="IPR036179">
    <property type="entry name" value="Ig-like_dom_sf"/>
</dbReference>
<dbReference type="GO" id="GO:0016020">
    <property type="term" value="C:membrane"/>
    <property type="evidence" value="ECO:0007669"/>
    <property type="project" value="UniProtKB-SubCell"/>
</dbReference>
<evidence type="ECO:0000256" key="5">
    <source>
        <dbReference type="ARBA" id="ARBA00022989"/>
    </source>
</evidence>
<evidence type="ECO:0000256" key="2">
    <source>
        <dbReference type="ARBA" id="ARBA00008727"/>
    </source>
</evidence>
<organism evidence="10 11">
    <name type="scientific">Lepisosteus oculatus</name>
    <name type="common">Spotted gar</name>
    <dbReference type="NCBI Taxonomy" id="7918"/>
    <lineage>
        <taxon>Eukaryota</taxon>
        <taxon>Metazoa</taxon>
        <taxon>Chordata</taxon>
        <taxon>Craniata</taxon>
        <taxon>Vertebrata</taxon>
        <taxon>Euteleostomi</taxon>
        <taxon>Actinopterygii</taxon>
        <taxon>Neopterygii</taxon>
        <taxon>Holostei</taxon>
        <taxon>Semionotiformes</taxon>
        <taxon>Lepisosteidae</taxon>
        <taxon>Lepisosteus</taxon>
    </lineage>
</organism>
<keyword evidence="3" id="KW-0812">Transmembrane</keyword>
<evidence type="ECO:0000256" key="3">
    <source>
        <dbReference type="ARBA" id="ARBA00022692"/>
    </source>
</evidence>
<keyword evidence="6" id="KW-0472">Membrane</keyword>
<keyword evidence="5" id="KW-1133">Transmembrane helix</keyword>
<reference evidence="10" key="3">
    <citation type="submission" date="2025-09" db="UniProtKB">
        <authorList>
            <consortium name="Ensembl"/>
        </authorList>
    </citation>
    <scope>IDENTIFICATION</scope>
</reference>
<feature type="signal peptide" evidence="8">
    <location>
        <begin position="1"/>
        <end position="15"/>
    </location>
</feature>
<evidence type="ECO:0000256" key="7">
    <source>
        <dbReference type="ARBA" id="ARBA00023180"/>
    </source>
</evidence>
<dbReference type="GeneTree" id="ENSGT00530000063991"/>
<accession>W5MD05</accession>
<keyword evidence="4 8" id="KW-0732">Signal</keyword>